<reference evidence="2" key="5">
    <citation type="journal article" date="2021" name="G3 (Bethesda)">
        <title>Aegilops tauschii genome assembly Aet v5.0 features greater sequence contiguity and improved annotation.</title>
        <authorList>
            <person name="Wang L."/>
            <person name="Zhu T."/>
            <person name="Rodriguez J.C."/>
            <person name="Deal K.R."/>
            <person name="Dubcovsky J."/>
            <person name="McGuire P.E."/>
            <person name="Lux T."/>
            <person name="Spannagl M."/>
            <person name="Mayer K.F.X."/>
            <person name="Baldrich P."/>
            <person name="Meyers B.C."/>
            <person name="Huo N."/>
            <person name="Gu Y.Q."/>
            <person name="Zhou H."/>
            <person name="Devos K.M."/>
            <person name="Bennetzen J.L."/>
            <person name="Unver T."/>
            <person name="Budak H."/>
            <person name="Gulick P.J."/>
            <person name="Galiba G."/>
            <person name="Kalapos B."/>
            <person name="Nelson D.R."/>
            <person name="Li P."/>
            <person name="You F.M."/>
            <person name="Luo M.C."/>
            <person name="Dvorak J."/>
        </authorList>
    </citation>
    <scope>NUCLEOTIDE SEQUENCE [LARGE SCALE GENOMIC DNA]</scope>
    <source>
        <strain evidence="2">cv. AL8/78</strain>
    </source>
</reference>
<name>A0A452YML5_AEGTS</name>
<feature type="compositionally biased region" description="Gly residues" evidence="1">
    <location>
        <begin position="77"/>
        <end position="89"/>
    </location>
</feature>
<dbReference type="EnsemblPlants" id="AET1Gv20472800.11">
    <property type="protein sequence ID" value="AET1Gv20472800.11"/>
    <property type="gene ID" value="AET1Gv20472800"/>
</dbReference>
<feature type="compositionally biased region" description="Low complexity" evidence="1">
    <location>
        <begin position="90"/>
        <end position="102"/>
    </location>
</feature>
<keyword evidence="3" id="KW-1185">Reference proteome</keyword>
<reference evidence="2" key="4">
    <citation type="submission" date="2019-03" db="UniProtKB">
        <authorList>
            <consortium name="EnsemblPlants"/>
        </authorList>
    </citation>
    <scope>IDENTIFICATION</scope>
</reference>
<proteinExistence type="predicted"/>
<dbReference type="Proteomes" id="UP000015105">
    <property type="component" value="Chromosome 1D"/>
</dbReference>
<protein>
    <submittedName>
        <fullName evidence="2">Uncharacterized protein</fullName>
    </submittedName>
</protein>
<evidence type="ECO:0000313" key="3">
    <source>
        <dbReference type="Proteomes" id="UP000015105"/>
    </source>
</evidence>
<organism evidence="2 3">
    <name type="scientific">Aegilops tauschii subsp. strangulata</name>
    <name type="common">Goatgrass</name>
    <dbReference type="NCBI Taxonomy" id="200361"/>
    <lineage>
        <taxon>Eukaryota</taxon>
        <taxon>Viridiplantae</taxon>
        <taxon>Streptophyta</taxon>
        <taxon>Embryophyta</taxon>
        <taxon>Tracheophyta</taxon>
        <taxon>Spermatophyta</taxon>
        <taxon>Magnoliopsida</taxon>
        <taxon>Liliopsida</taxon>
        <taxon>Poales</taxon>
        <taxon>Poaceae</taxon>
        <taxon>BOP clade</taxon>
        <taxon>Pooideae</taxon>
        <taxon>Triticodae</taxon>
        <taxon>Triticeae</taxon>
        <taxon>Triticinae</taxon>
        <taxon>Aegilops</taxon>
    </lineage>
</organism>
<evidence type="ECO:0000256" key="1">
    <source>
        <dbReference type="SAM" id="MobiDB-lite"/>
    </source>
</evidence>
<reference evidence="2" key="3">
    <citation type="journal article" date="2017" name="Nature">
        <title>Genome sequence of the progenitor of the wheat D genome Aegilops tauschii.</title>
        <authorList>
            <person name="Luo M.C."/>
            <person name="Gu Y.Q."/>
            <person name="Puiu D."/>
            <person name="Wang H."/>
            <person name="Twardziok S.O."/>
            <person name="Deal K.R."/>
            <person name="Huo N."/>
            <person name="Zhu T."/>
            <person name="Wang L."/>
            <person name="Wang Y."/>
            <person name="McGuire P.E."/>
            <person name="Liu S."/>
            <person name="Long H."/>
            <person name="Ramasamy R.K."/>
            <person name="Rodriguez J.C."/>
            <person name="Van S.L."/>
            <person name="Yuan L."/>
            <person name="Wang Z."/>
            <person name="Xia Z."/>
            <person name="Xiao L."/>
            <person name="Anderson O.D."/>
            <person name="Ouyang S."/>
            <person name="Liang Y."/>
            <person name="Zimin A.V."/>
            <person name="Pertea G."/>
            <person name="Qi P."/>
            <person name="Bennetzen J.L."/>
            <person name="Dai X."/>
            <person name="Dawson M.W."/>
            <person name="Muller H.G."/>
            <person name="Kugler K."/>
            <person name="Rivarola-Duarte L."/>
            <person name="Spannagl M."/>
            <person name="Mayer K.F.X."/>
            <person name="Lu F.H."/>
            <person name="Bevan M.W."/>
            <person name="Leroy P."/>
            <person name="Li P."/>
            <person name="You F.M."/>
            <person name="Sun Q."/>
            <person name="Liu Z."/>
            <person name="Lyons E."/>
            <person name="Wicker T."/>
            <person name="Salzberg S.L."/>
            <person name="Devos K.M."/>
            <person name="Dvorak J."/>
        </authorList>
    </citation>
    <scope>NUCLEOTIDE SEQUENCE [LARGE SCALE GENOMIC DNA]</scope>
    <source>
        <strain evidence="2">cv. AL8/78</strain>
    </source>
</reference>
<accession>A0A452YML5</accession>
<evidence type="ECO:0000313" key="2">
    <source>
        <dbReference type="EnsemblPlants" id="AET1Gv20472800.11"/>
    </source>
</evidence>
<dbReference type="AlphaFoldDB" id="A0A452YML5"/>
<feature type="region of interest" description="Disordered" evidence="1">
    <location>
        <begin position="1"/>
        <end position="110"/>
    </location>
</feature>
<dbReference type="PANTHER" id="PTHR45005:SF2">
    <property type="entry name" value="PROTEIN HLB1"/>
    <property type="match status" value="1"/>
</dbReference>
<dbReference type="Gramene" id="AET1Gv20472800.11">
    <property type="protein sequence ID" value="AET1Gv20472800.11"/>
    <property type="gene ID" value="AET1Gv20472800"/>
</dbReference>
<dbReference type="Gene3D" id="1.25.40.10">
    <property type="entry name" value="Tetratricopeptide repeat domain"/>
    <property type="match status" value="2"/>
</dbReference>
<dbReference type="InterPro" id="IPR053277">
    <property type="entry name" value="Endomembrane_traffic_mod"/>
</dbReference>
<dbReference type="SUPFAM" id="SSF48452">
    <property type="entry name" value="TPR-like"/>
    <property type="match status" value="1"/>
</dbReference>
<dbReference type="InterPro" id="IPR011990">
    <property type="entry name" value="TPR-like_helical_dom_sf"/>
</dbReference>
<reference evidence="3" key="2">
    <citation type="journal article" date="2017" name="Nat. Plants">
        <title>The Aegilops tauschii genome reveals multiple impacts of transposons.</title>
        <authorList>
            <person name="Zhao G."/>
            <person name="Zou C."/>
            <person name="Li K."/>
            <person name="Wang K."/>
            <person name="Li T."/>
            <person name="Gao L."/>
            <person name="Zhang X."/>
            <person name="Wang H."/>
            <person name="Yang Z."/>
            <person name="Liu X."/>
            <person name="Jiang W."/>
            <person name="Mao L."/>
            <person name="Kong X."/>
            <person name="Jiao Y."/>
            <person name="Jia J."/>
        </authorList>
    </citation>
    <scope>NUCLEOTIDE SEQUENCE [LARGE SCALE GENOMIC DNA]</scope>
    <source>
        <strain evidence="3">cv. AL8/78</strain>
    </source>
</reference>
<dbReference type="PANTHER" id="PTHR45005">
    <property type="match status" value="1"/>
</dbReference>
<dbReference type="Pfam" id="PF06552">
    <property type="entry name" value="TOM20_plant"/>
    <property type="match status" value="1"/>
</dbReference>
<sequence>MEKPTRPVPADGGEFPDGADDRAAVEVEDEAGEEEEEPPRSATAKEEEAKAALGAEGSQPFTTRELVGEIKEDGEADGGGGVGEGGGVGSADAEGSSSSSGSGNCGESMRQFSSHHDVAMELINSVTGVDEEGRSRQRILAFAGKRYLNAIERNPDDPDAYYNWALVLQESADNVDPNSGSSKDALLEEACKKYAEATRLCPTLYDAYYNWAIAIADRAKIRGRTKEAEDLWRLAILNYEKAVQLNWNSPQALNNWGLGLQELSAIVPAREKQTIIKTAISKFRVAIQLQFDFHRAIYNLGTVLYGLAEDTMRSGRPDVSPNELYSQSAIYVAAAHALKPSYSVYRSALRLVRLMLPLPYLKVGYLTAPPANNAIAPHTDWERSQFVLNHEGLQKADASGQPPSQSMDRGRKPTRIAVEDIVSVSASADLTLPPGAGLCVDTVHGPRFLVADSWEALDSWLDALCLVYTIFARGKSDVLAGIITG</sequence>
<reference evidence="3" key="1">
    <citation type="journal article" date="2014" name="Science">
        <title>Ancient hybridizations among the ancestral genomes of bread wheat.</title>
        <authorList>
            <consortium name="International Wheat Genome Sequencing Consortium,"/>
            <person name="Marcussen T."/>
            <person name="Sandve S.R."/>
            <person name="Heier L."/>
            <person name="Spannagl M."/>
            <person name="Pfeifer M."/>
            <person name="Jakobsen K.S."/>
            <person name="Wulff B.B."/>
            <person name="Steuernagel B."/>
            <person name="Mayer K.F."/>
            <person name="Olsen O.A."/>
        </authorList>
    </citation>
    <scope>NUCLEOTIDE SEQUENCE [LARGE SCALE GENOMIC DNA]</scope>
    <source>
        <strain evidence="3">cv. AL8/78</strain>
    </source>
</reference>
<feature type="compositionally biased region" description="Acidic residues" evidence="1">
    <location>
        <begin position="26"/>
        <end position="37"/>
    </location>
</feature>